<dbReference type="Pfam" id="PF13417">
    <property type="entry name" value="GST_N_3"/>
    <property type="match status" value="1"/>
</dbReference>
<keyword evidence="4" id="KW-1185">Reference proteome</keyword>
<protein>
    <submittedName>
        <fullName evidence="3">Glutathione S-transferase family protein</fullName>
    </submittedName>
</protein>
<name>A0ABT5AVI9_9CYAN</name>
<reference evidence="3 4" key="1">
    <citation type="submission" date="2023-01" db="EMBL/GenBank/DDBJ databases">
        <title>Genomes from the Australian National Cyanobacteria Reference Collection.</title>
        <authorList>
            <person name="Willis A."/>
            <person name="Lee E.M.F."/>
        </authorList>
    </citation>
    <scope>NUCLEOTIDE SEQUENCE [LARGE SCALE GENOMIC DNA]</scope>
    <source>
        <strain evidence="3 4">CS-1033</strain>
    </source>
</reference>
<dbReference type="InterPro" id="IPR010987">
    <property type="entry name" value="Glutathione-S-Trfase_C-like"/>
</dbReference>
<dbReference type="InterPro" id="IPR036249">
    <property type="entry name" value="Thioredoxin-like_sf"/>
</dbReference>
<dbReference type="RefSeq" id="WP_271733958.1">
    <property type="nucleotide sequence ID" value="NZ_JANQDP010000161.1"/>
</dbReference>
<evidence type="ECO:0000259" key="2">
    <source>
        <dbReference type="PROSITE" id="PS50405"/>
    </source>
</evidence>
<dbReference type="SUPFAM" id="SSF47616">
    <property type="entry name" value="GST C-terminal domain-like"/>
    <property type="match status" value="1"/>
</dbReference>
<gene>
    <name evidence="3" type="ORF">PN457_13790</name>
</gene>
<organism evidence="3 4">
    <name type="scientific">Anabaenopsis arnoldii</name>
    <dbReference type="NCBI Taxonomy" id="2152938"/>
    <lineage>
        <taxon>Bacteria</taxon>
        <taxon>Bacillati</taxon>
        <taxon>Cyanobacteriota</taxon>
        <taxon>Cyanophyceae</taxon>
        <taxon>Nostocales</taxon>
        <taxon>Nodulariaceae</taxon>
        <taxon>Anabaenopsis</taxon>
    </lineage>
</organism>
<evidence type="ECO:0000313" key="4">
    <source>
        <dbReference type="Proteomes" id="UP001212499"/>
    </source>
</evidence>
<dbReference type="InterPro" id="IPR004045">
    <property type="entry name" value="Glutathione_S-Trfase_N"/>
</dbReference>
<dbReference type="InterPro" id="IPR036282">
    <property type="entry name" value="Glutathione-S-Trfase_C_sf"/>
</dbReference>
<evidence type="ECO:0000259" key="1">
    <source>
        <dbReference type="PROSITE" id="PS50404"/>
    </source>
</evidence>
<dbReference type="SUPFAM" id="SSF52833">
    <property type="entry name" value="Thioredoxin-like"/>
    <property type="match status" value="1"/>
</dbReference>
<feature type="domain" description="GST C-terminal" evidence="2">
    <location>
        <begin position="85"/>
        <end position="224"/>
    </location>
</feature>
<dbReference type="Gene3D" id="3.40.30.10">
    <property type="entry name" value="Glutaredoxin"/>
    <property type="match status" value="1"/>
</dbReference>
<dbReference type="InterPro" id="IPR004046">
    <property type="entry name" value="GST_C"/>
</dbReference>
<proteinExistence type="predicted"/>
<accession>A0ABT5AVI9</accession>
<dbReference type="Gene3D" id="1.20.1050.10">
    <property type="match status" value="1"/>
</dbReference>
<dbReference type="Proteomes" id="UP001212499">
    <property type="component" value="Unassembled WGS sequence"/>
</dbReference>
<sequence>MLLLQFSTSHYCRKARLALGYKQINYKTENLTPGWHILRVRPLTGLKTLPVLLPLEGQPNAIADSTEILKFLETYQPQPSYFLPDHEQQTEAWMLEDWLDESIGTATRFVYYQFRAGEGKEIDPSLVSQMVISVVRQQYGINQTTVELAKKRLAIAFSELSIRWQKNDYLVGNQLSVADISAAALLSPLALIPEYRQGYPWLFERIVQVHQLCHEPLAPGLSEG</sequence>
<dbReference type="PROSITE" id="PS50405">
    <property type="entry name" value="GST_CTER"/>
    <property type="match status" value="1"/>
</dbReference>
<dbReference type="EMBL" id="JAQMUH010000154">
    <property type="protein sequence ID" value="MDB9540712.1"/>
    <property type="molecule type" value="Genomic_DNA"/>
</dbReference>
<dbReference type="Pfam" id="PF00043">
    <property type="entry name" value="GST_C"/>
    <property type="match status" value="1"/>
</dbReference>
<comment type="caution">
    <text evidence="3">The sequence shown here is derived from an EMBL/GenBank/DDBJ whole genome shotgun (WGS) entry which is preliminary data.</text>
</comment>
<feature type="domain" description="GST N-terminal" evidence="1">
    <location>
        <begin position="1"/>
        <end position="80"/>
    </location>
</feature>
<evidence type="ECO:0000313" key="3">
    <source>
        <dbReference type="EMBL" id="MDB9540712.1"/>
    </source>
</evidence>
<dbReference type="PROSITE" id="PS50404">
    <property type="entry name" value="GST_NTER"/>
    <property type="match status" value="1"/>
</dbReference>